<dbReference type="PANTHER" id="PTHR30213:SF0">
    <property type="entry name" value="UPF0761 MEMBRANE PROTEIN YIHY"/>
    <property type="match status" value="1"/>
</dbReference>
<keyword evidence="8" id="KW-1185">Reference proteome</keyword>
<keyword evidence="5 6" id="KW-0472">Membrane</keyword>
<dbReference type="Proteomes" id="UP001239909">
    <property type="component" value="Unassembled WGS sequence"/>
</dbReference>
<feature type="transmembrane region" description="Helical" evidence="6">
    <location>
        <begin position="135"/>
        <end position="159"/>
    </location>
</feature>
<comment type="caution">
    <text evidence="7">The sequence shown here is derived from an EMBL/GenBank/DDBJ whole genome shotgun (WGS) entry which is preliminary data.</text>
</comment>
<feature type="transmembrane region" description="Helical" evidence="6">
    <location>
        <begin position="179"/>
        <end position="196"/>
    </location>
</feature>
<evidence type="ECO:0000256" key="6">
    <source>
        <dbReference type="SAM" id="Phobius"/>
    </source>
</evidence>
<evidence type="ECO:0000256" key="1">
    <source>
        <dbReference type="ARBA" id="ARBA00004651"/>
    </source>
</evidence>
<evidence type="ECO:0000256" key="4">
    <source>
        <dbReference type="ARBA" id="ARBA00022989"/>
    </source>
</evidence>
<gene>
    <name evidence="7" type="ORF">LNKW23_39620</name>
</gene>
<protein>
    <submittedName>
        <fullName evidence="7">YihY/virulence factor BrkB family protein</fullName>
    </submittedName>
</protein>
<evidence type="ECO:0000313" key="7">
    <source>
        <dbReference type="EMBL" id="GMG84746.1"/>
    </source>
</evidence>
<evidence type="ECO:0000256" key="5">
    <source>
        <dbReference type="ARBA" id="ARBA00023136"/>
    </source>
</evidence>
<feature type="transmembrane region" description="Helical" evidence="6">
    <location>
        <begin position="208"/>
        <end position="234"/>
    </location>
</feature>
<evidence type="ECO:0000256" key="3">
    <source>
        <dbReference type="ARBA" id="ARBA00022692"/>
    </source>
</evidence>
<organism evidence="7 8">
    <name type="scientific">Paralimibaculum aggregatum</name>
    <dbReference type="NCBI Taxonomy" id="3036245"/>
    <lineage>
        <taxon>Bacteria</taxon>
        <taxon>Pseudomonadati</taxon>
        <taxon>Pseudomonadota</taxon>
        <taxon>Alphaproteobacteria</taxon>
        <taxon>Rhodobacterales</taxon>
        <taxon>Paracoccaceae</taxon>
        <taxon>Paralimibaculum</taxon>
    </lineage>
</organism>
<keyword evidence="3 6" id="KW-0812">Transmembrane</keyword>
<dbReference type="InterPro" id="IPR017039">
    <property type="entry name" value="Virul_fac_BrkB"/>
</dbReference>
<keyword evidence="2" id="KW-1003">Cell membrane</keyword>
<feature type="transmembrane region" description="Helical" evidence="6">
    <location>
        <begin position="32"/>
        <end position="57"/>
    </location>
</feature>
<dbReference type="Pfam" id="PF03631">
    <property type="entry name" value="Virul_fac_BrkB"/>
    <property type="match status" value="1"/>
</dbReference>
<evidence type="ECO:0000313" key="8">
    <source>
        <dbReference type="Proteomes" id="UP001239909"/>
    </source>
</evidence>
<dbReference type="PIRSF" id="PIRSF035875">
    <property type="entry name" value="RNase_BN"/>
    <property type="match status" value="1"/>
</dbReference>
<name>A0ABQ6LQ11_9RHOB</name>
<feature type="transmembrane region" description="Helical" evidence="6">
    <location>
        <begin position="240"/>
        <end position="266"/>
    </location>
</feature>
<dbReference type="RefSeq" id="WP_285673846.1">
    <property type="nucleotide sequence ID" value="NZ_BSYI01000042.1"/>
</dbReference>
<dbReference type="NCBIfam" id="TIGR00765">
    <property type="entry name" value="yihY_not_rbn"/>
    <property type="match status" value="1"/>
</dbReference>
<dbReference type="PANTHER" id="PTHR30213">
    <property type="entry name" value="INNER MEMBRANE PROTEIN YHJD"/>
    <property type="match status" value="1"/>
</dbReference>
<accession>A0ABQ6LQ11</accession>
<reference evidence="7 8" key="1">
    <citation type="submission" date="2023-04" db="EMBL/GenBank/DDBJ databases">
        <title>Marinoamorphus aggregata gen. nov., sp. Nov., isolate from tissue of brittle star Ophioplocus japonicus.</title>
        <authorList>
            <person name="Kawano K."/>
            <person name="Sawayama S."/>
            <person name="Nakagawa S."/>
        </authorList>
    </citation>
    <scope>NUCLEOTIDE SEQUENCE [LARGE SCALE GENOMIC DNA]</scope>
    <source>
        <strain evidence="7 8">NKW23</strain>
    </source>
</reference>
<sequence length="307" mass="33160">MIGGWARGRFWPFVKAVFWRYNDDQGSVLAGYIAYAAMLSLLPFLVFATALAGFVVGPENSSQALDMIFVGAPEHVKQTLEPVVLDVLSHRRSGVLTASALGSVWMASNGIEALRVGLDHAYDVSRARHIAINRLYAIVLVILGYVVFVVLGLLLVLAPLIFRIFEAFVGIDIPASADLVRFGIGLAILWLTLWVLHRTLPSRPMQDIVLWPGILTSVVLMVLMATGLSVYLAFAPSYTLTYGTLAGVILTLLFFYLAGAATILGAQVNAVVNAGRLGSRAATTAPGVRAPKLSHIRGKSDRRDREG</sequence>
<dbReference type="EMBL" id="BSYI01000042">
    <property type="protein sequence ID" value="GMG84746.1"/>
    <property type="molecule type" value="Genomic_DNA"/>
</dbReference>
<evidence type="ECO:0000256" key="2">
    <source>
        <dbReference type="ARBA" id="ARBA00022475"/>
    </source>
</evidence>
<comment type="subcellular location">
    <subcellularLocation>
        <location evidence="1">Cell membrane</location>
        <topology evidence="1">Multi-pass membrane protein</topology>
    </subcellularLocation>
</comment>
<keyword evidence="4 6" id="KW-1133">Transmembrane helix</keyword>
<proteinExistence type="predicted"/>